<evidence type="ECO:0000259" key="3">
    <source>
        <dbReference type="Pfam" id="PF06458"/>
    </source>
</evidence>
<protein>
    <submittedName>
        <fullName evidence="4">MucBP domain-containing protein</fullName>
    </submittedName>
</protein>
<evidence type="ECO:0000313" key="5">
    <source>
        <dbReference type="Proteomes" id="UP000198948"/>
    </source>
</evidence>
<gene>
    <name evidence="4" type="ORF">SAMN04488559_101333</name>
</gene>
<reference evidence="4 5" key="1">
    <citation type="submission" date="2016-10" db="EMBL/GenBank/DDBJ databases">
        <authorList>
            <person name="de Groot N.N."/>
        </authorList>
    </citation>
    <scope>NUCLEOTIDE SEQUENCE [LARGE SCALE GENOMIC DNA]</scope>
    <source>
        <strain evidence="4 5">DSM 13760</strain>
    </source>
</reference>
<evidence type="ECO:0000313" key="4">
    <source>
        <dbReference type="EMBL" id="SER55178.1"/>
    </source>
</evidence>
<accession>A0A1H9Q431</accession>
<dbReference type="InterPro" id="IPR016187">
    <property type="entry name" value="CTDL_fold"/>
</dbReference>
<organism evidence="4 5">
    <name type="scientific">Isobaculum melis</name>
    <dbReference type="NCBI Taxonomy" id="142588"/>
    <lineage>
        <taxon>Bacteria</taxon>
        <taxon>Bacillati</taxon>
        <taxon>Bacillota</taxon>
        <taxon>Bacilli</taxon>
        <taxon>Lactobacillales</taxon>
        <taxon>Carnobacteriaceae</taxon>
        <taxon>Isobaculum</taxon>
    </lineage>
</organism>
<dbReference type="Gene3D" id="3.10.20.320">
    <property type="entry name" value="Putative peptidoglycan bound protein (lpxtg motif)"/>
    <property type="match status" value="1"/>
</dbReference>
<proteinExistence type="predicted"/>
<dbReference type="AlphaFoldDB" id="A0A1H9Q431"/>
<name>A0A1H9Q431_9LACT</name>
<dbReference type="InterPro" id="IPR009459">
    <property type="entry name" value="MucBP_dom"/>
</dbReference>
<evidence type="ECO:0000256" key="2">
    <source>
        <dbReference type="SAM" id="SignalP"/>
    </source>
</evidence>
<dbReference type="Pfam" id="PF06458">
    <property type="entry name" value="MucBP"/>
    <property type="match status" value="1"/>
</dbReference>
<sequence length="559" mass="63657">MRKINPYKWLIIISCLLLFLISTQRSNATVIAENIESKAADPVKTIDFNLKREGNKFSLENLKIENTFTEFKSVTISIPKGVQLSMAVPTGWTTSSDLTDTLISYQLKKNNKPADIQKVLEKLSLVITNEKEATGNVSISVDPDDISAWIDPNDPYRKKHYYKFVPIPLSWLDSYNAAKTERYKGLQGYLATITSEEEHDYIFDTIASAPGMLGGTRMSHKNGLKINDEAVLSNQLSNFDTTTDSWYWASGPEAGKIFFTGKHYATGSRPLTVYSGWAKNEPNNFGEASEYVVQFAKNGQKWWNDVDNDRIDTIFNQGYYVEFSQYGKQEEKEGENEHIVALPQRVSVAYIDQETNLPLLSKKESISDTFSLGSPFNTSAFREDIEGYLRIDPTETGSYTGTPQTITYYYTKHQLSFHIQQVILNSNEHLTIPSKGYAEIRNVDAIEPKDVSSIFEKAKVYGRSLTEDGNNYLTSTLTRNLAGKYYQIEGMIPSYYHSLGYVITDQDIPHNQEKRMEGFPTIDSNLKREYWITFYLEPITDSPKPYSQNYQEQNLGEVQ</sequence>
<dbReference type="InterPro" id="IPR016186">
    <property type="entry name" value="C-type_lectin-like/link_sf"/>
</dbReference>
<dbReference type="EMBL" id="FOHA01000001">
    <property type="protein sequence ID" value="SER55178.1"/>
    <property type="molecule type" value="Genomic_DNA"/>
</dbReference>
<dbReference type="SUPFAM" id="SSF56436">
    <property type="entry name" value="C-type lectin-like"/>
    <property type="match status" value="1"/>
</dbReference>
<keyword evidence="1" id="KW-0677">Repeat</keyword>
<feature type="signal peptide" evidence="2">
    <location>
        <begin position="1"/>
        <end position="28"/>
    </location>
</feature>
<feature type="chain" id="PRO_5011531619" evidence="2">
    <location>
        <begin position="29"/>
        <end position="559"/>
    </location>
</feature>
<keyword evidence="5" id="KW-1185">Reference proteome</keyword>
<dbReference type="OrthoDB" id="2187056at2"/>
<dbReference type="Gene3D" id="3.10.100.10">
    <property type="entry name" value="Mannose-Binding Protein A, subunit A"/>
    <property type="match status" value="1"/>
</dbReference>
<feature type="domain" description="MucBP" evidence="3">
    <location>
        <begin position="346"/>
        <end position="411"/>
    </location>
</feature>
<evidence type="ECO:0000256" key="1">
    <source>
        <dbReference type="ARBA" id="ARBA00022737"/>
    </source>
</evidence>
<keyword evidence="2" id="KW-0732">Signal</keyword>
<dbReference type="Proteomes" id="UP000198948">
    <property type="component" value="Unassembled WGS sequence"/>
</dbReference>
<dbReference type="RefSeq" id="WP_092649594.1">
    <property type="nucleotide sequence ID" value="NZ_FOHA01000001.1"/>
</dbReference>